<evidence type="ECO:0000256" key="1">
    <source>
        <dbReference type="SAM" id="Phobius"/>
    </source>
</evidence>
<keyword evidence="1" id="KW-0472">Membrane</keyword>
<gene>
    <name evidence="2" type="ORF">ETU37_01760</name>
</gene>
<feature type="transmembrane region" description="Helical" evidence="1">
    <location>
        <begin position="12"/>
        <end position="34"/>
    </location>
</feature>
<accession>A0A4Q5JB89</accession>
<dbReference type="RefSeq" id="WP_129985159.1">
    <property type="nucleotide sequence ID" value="NZ_SDPU01000008.1"/>
</dbReference>
<dbReference type="AlphaFoldDB" id="A0A4Q5JB89"/>
<feature type="transmembrane region" description="Helical" evidence="1">
    <location>
        <begin position="146"/>
        <end position="163"/>
    </location>
</feature>
<reference evidence="2 3" key="1">
    <citation type="submission" date="2019-01" db="EMBL/GenBank/DDBJ databases">
        <title>Nocardioides guangzhouensis sp. nov., an actinobacterium isolated from soil.</title>
        <authorList>
            <person name="Fu Y."/>
            <person name="Cai Y."/>
            <person name="Lin Z."/>
            <person name="Chen P."/>
        </authorList>
    </citation>
    <scope>NUCLEOTIDE SEQUENCE [LARGE SCALE GENOMIC DNA]</scope>
    <source>
        <strain evidence="2 3">NBRC 105384</strain>
    </source>
</reference>
<dbReference type="Proteomes" id="UP000291189">
    <property type="component" value="Unassembled WGS sequence"/>
</dbReference>
<evidence type="ECO:0000313" key="3">
    <source>
        <dbReference type="Proteomes" id="UP000291189"/>
    </source>
</evidence>
<organism evidence="2 3">
    <name type="scientific">Nocardioides iriomotensis</name>
    <dbReference type="NCBI Taxonomy" id="715784"/>
    <lineage>
        <taxon>Bacteria</taxon>
        <taxon>Bacillati</taxon>
        <taxon>Actinomycetota</taxon>
        <taxon>Actinomycetes</taxon>
        <taxon>Propionibacteriales</taxon>
        <taxon>Nocardioidaceae</taxon>
        <taxon>Nocardioides</taxon>
    </lineage>
</organism>
<feature type="transmembrane region" description="Helical" evidence="1">
    <location>
        <begin position="195"/>
        <end position="213"/>
    </location>
</feature>
<protein>
    <recommendedName>
        <fullName evidence="4">DUF4386 family protein</fullName>
    </recommendedName>
</protein>
<feature type="transmembrane region" description="Helical" evidence="1">
    <location>
        <begin position="93"/>
        <end position="113"/>
    </location>
</feature>
<dbReference type="OrthoDB" id="5007402at2"/>
<proteinExistence type="predicted"/>
<evidence type="ECO:0000313" key="2">
    <source>
        <dbReference type="EMBL" id="RYU15085.1"/>
    </source>
</evidence>
<comment type="caution">
    <text evidence="2">The sequence shown here is derived from an EMBL/GenBank/DDBJ whole genome shotgun (WGS) entry which is preliminary data.</text>
</comment>
<keyword evidence="1" id="KW-0812">Transmembrane</keyword>
<dbReference type="EMBL" id="SDPU01000008">
    <property type="protein sequence ID" value="RYU15085.1"/>
    <property type="molecule type" value="Genomic_DNA"/>
</dbReference>
<keyword evidence="3" id="KW-1185">Reference proteome</keyword>
<feature type="transmembrane region" description="Helical" evidence="1">
    <location>
        <begin position="66"/>
        <end position="86"/>
    </location>
</feature>
<sequence length="222" mass="23484">MTVRPAGVRTDPRARSVGVTGLVGTVVLFAGLIAGSPGEPPTDATTAAAAGFLRGLDTPWVRSAEAAADIGMFVLLWAMVGIALLLRRVEGDLPVRSTMAVLSALLVAGFVILDSSEEAATHRAADLDQGQLAYAYDVTTVGFTNIWLPLGGFAFACGWLMVASGVLPRWLGWWGIVAGIGLALVQLVWTVPVWLVPYAAFWVWLLTTCVLLVRRPPGEVAE</sequence>
<evidence type="ECO:0008006" key="4">
    <source>
        <dbReference type="Google" id="ProtNLM"/>
    </source>
</evidence>
<keyword evidence="1" id="KW-1133">Transmembrane helix</keyword>
<feature type="transmembrane region" description="Helical" evidence="1">
    <location>
        <begin position="170"/>
        <end position="189"/>
    </location>
</feature>
<name>A0A4Q5JB89_9ACTN</name>